<comment type="caution">
    <text evidence="2">The sequence shown here is derived from an EMBL/GenBank/DDBJ whole genome shotgun (WGS) entry which is preliminary data.</text>
</comment>
<feature type="region of interest" description="Disordered" evidence="1">
    <location>
        <begin position="95"/>
        <end position="116"/>
    </location>
</feature>
<gene>
    <name evidence="2" type="ORF">PIB30_094036</name>
</gene>
<dbReference type="EMBL" id="JASCZI010122876">
    <property type="protein sequence ID" value="MED6164848.1"/>
    <property type="molecule type" value="Genomic_DNA"/>
</dbReference>
<organism evidence="2 3">
    <name type="scientific">Stylosanthes scabra</name>
    <dbReference type="NCBI Taxonomy" id="79078"/>
    <lineage>
        <taxon>Eukaryota</taxon>
        <taxon>Viridiplantae</taxon>
        <taxon>Streptophyta</taxon>
        <taxon>Embryophyta</taxon>
        <taxon>Tracheophyta</taxon>
        <taxon>Spermatophyta</taxon>
        <taxon>Magnoliopsida</taxon>
        <taxon>eudicotyledons</taxon>
        <taxon>Gunneridae</taxon>
        <taxon>Pentapetalae</taxon>
        <taxon>rosids</taxon>
        <taxon>fabids</taxon>
        <taxon>Fabales</taxon>
        <taxon>Fabaceae</taxon>
        <taxon>Papilionoideae</taxon>
        <taxon>50 kb inversion clade</taxon>
        <taxon>dalbergioids sensu lato</taxon>
        <taxon>Dalbergieae</taxon>
        <taxon>Pterocarpus clade</taxon>
        <taxon>Stylosanthes</taxon>
    </lineage>
</organism>
<evidence type="ECO:0000256" key="1">
    <source>
        <dbReference type="SAM" id="MobiDB-lite"/>
    </source>
</evidence>
<name>A0ABU6UXU6_9FABA</name>
<reference evidence="2 3" key="1">
    <citation type="journal article" date="2023" name="Plants (Basel)">
        <title>Bridging the Gap: Combining Genomics and Transcriptomics Approaches to Understand Stylosanthes scabra, an Orphan Legume from the Brazilian Caatinga.</title>
        <authorList>
            <person name="Ferreira-Neto J.R.C."/>
            <person name="da Silva M.D."/>
            <person name="Binneck E."/>
            <person name="de Melo N.F."/>
            <person name="da Silva R.H."/>
            <person name="de Melo A.L.T.M."/>
            <person name="Pandolfi V."/>
            <person name="Bustamante F.O."/>
            <person name="Brasileiro-Vidal A.C."/>
            <person name="Benko-Iseppon A.M."/>
        </authorList>
    </citation>
    <scope>NUCLEOTIDE SEQUENCE [LARGE SCALE GENOMIC DNA]</scope>
    <source>
        <tissue evidence="2">Leaves</tissue>
    </source>
</reference>
<keyword evidence="3" id="KW-1185">Reference proteome</keyword>
<protein>
    <submittedName>
        <fullName evidence="2">Uncharacterized protein</fullName>
    </submittedName>
</protein>
<dbReference type="Proteomes" id="UP001341840">
    <property type="component" value="Unassembled WGS sequence"/>
</dbReference>
<accession>A0ABU6UXU6</accession>
<sequence length="183" mass="20149">MRPHAMTTWPHEPYTQHWESLSRSFDCTNPPCDGAVTKSHYGFSLSPSHRCTPLHVPSHKLCARAVPPCELTVGRVALGPNCIFRRAPAHFSPYDRTGPKTDYNGPPNRACDRTSGPRARAAKFGAEVAKESARNEKIAKKSLKARSKAYALKIVKGLSSTLKLVDSGTSQLRLRKKVDVGEN</sequence>
<evidence type="ECO:0000313" key="2">
    <source>
        <dbReference type="EMBL" id="MED6164848.1"/>
    </source>
</evidence>
<evidence type="ECO:0000313" key="3">
    <source>
        <dbReference type="Proteomes" id="UP001341840"/>
    </source>
</evidence>
<proteinExistence type="predicted"/>